<organism evidence="2 3">
    <name type="scientific">Xanthomonas sacchari</name>
    <dbReference type="NCBI Taxonomy" id="56458"/>
    <lineage>
        <taxon>Bacteria</taxon>
        <taxon>Pseudomonadati</taxon>
        <taxon>Pseudomonadota</taxon>
        <taxon>Gammaproteobacteria</taxon>
        <taxon>Lysobacterales</taxon>
        <taxon>Lysobacteraceae</taxon>
        <taxon>Xanthomonas</taxon>
    </lineage>
</organism>
<dbReference type="EMBL" id="MDEK01000004">
    <property type="protein sequence ID" value="PPU83802.1"/>
    <property type="molecule type" value="Genomic_DNA"/>
</dbReference>
<accession>A0A2P5Z6E5</accession>
<gene>
    <name evidence="2" type="ORF">XsacCFBP4641_05355</name>
</gene>
<dbReference type="AlphaFoldDB" id="A0A2P5Z6E5"/>
<evidence type="ECO:0000256" key="1">
    <source>
        <dbReference type="SAM" id="MobiDB-lite"/>
    </source>
</evidence>
<sequence>MRASLLLLAALGAAPTAVVPKTVPNTLPDGPVLVGAGADALARETRRQCPGVPTDRLTPADLLDAEETFRDGLPAAQRQAMDRQLPQDGASGPLRCARSEGGASCPAAAYLEEIAGAGLMPRFVAGLCAPGAVR</sequence>
<reference evidence="2 3" key="1">
    <citation type="submission" date="2016-08" db="EMBL/GenBank/DDBJ databases">
        <authorList>
            <person name="Seilhamer J.J."/>
        </authorList>
    </citation>
    <scope>NUCLEOTIDE SEQUENCE [LARGE SCALE GENOMIC DNA]</scope>
    <source>
        <strain evidence="2 3">CFBP4641</strain>
    </source>
</reference>
<dbReference type="OrthoDB" id="5998536at2"/>
<dbReference type="RefSeq" id="WP_010342069.1">
    <property type="nucleotide sequence ID" value="NZ_CP132343.1"/>
</dbReference>
<dbReference type="Proteomes" id="UP000247346">
    <property type="component" value="Unassembled WGS sequence"/>
</dbReference>
<comment type="caution">
    <text evidence="2">The sequence shown here is derived from an EMBL/GenBank/DDBJ whole genome shotgun (WGS) entry which is preliminary data.</text>
</comment>
<evidence type="ECO:0000313" key="3">
    <source>
        <dbReference type="Proteomes" id="UP000247346"/>
    </source>
</evidence>
<name>A0A2P5Z6E5_9XANT</name>
<feature type="region of interest" description="Disordered" evidence="1">
    <location>
        <begin position="78"/>
        <end position="97"/>
    </location>
</feature>
<protein>
    <submittedName>
        <fullName evidence="2">Uncharacterized protein</fullName>
    </submittedName>
</protein>
<proteinExistence type="predicted"/>
<evidence type="ECO:0000313" key="2">
    <source>
        <dbReference type="EMBL" id="PPU83802.1"/>
    </source>
</evidence>
<dbReference type="GeneID" id="93877258"/>